<feature type="region of interest" description="Disordered" evidence="14">
    <location>
        <begin position="563"/>
        <end position="587"/>
    </location>
</feature>
<feature type="domain" description="Phospholipid/glycerol acyltransferase" evidence="16">
    <location>
        <begin position="282"/>
        <end position="393"/>
    </location>
</feature>
<comment type="similarity">
    <text evidence="3">Belongs to the 1-acyl-sn-glycerol-3-phosphate acyltransferase family.</text>
</comment>
<organism evidence="17 18">
    <name type="scientific">Panagrellus redivivus</name>
    <name type="common">Microworm</name>
    <dbReference type="NCBI Taxonomy" id="6233"/>
    <lineage>
        <taxon>Eukaryota</taxon>
        <taxon>Metazoa</taxon>
        <taxon>Ecdysozoa</taxon>
        <taxon>Nematoda</taxon>
        <taxon>Chromadorea</taxon>
        <taxon>Rhabditida</taxon>
        <taxon>Tylenchina</taxon>
        <taxon>Panagrolaimomorpha</taxon>
        <taxon>Panagrolaimoidea</taxon>
        <taxon>Panagrolaimidae</taxon>
        <taxon>Panagrellus</taxon>
    </lineage>
</organism>
<evidence type="ECO:0000256" key="4">
    <source>
        <dbReference type="ARBA" id="ARBA00022516"/>
    </source>
</evidence>
<evidence type="ECO:0000256" key="14">
    <source>
        <dbReference type="SAM" id="MobiDB-lite"/>
    </source>
</evidence>
<dbReference type="SUPFAM" id="SSF69593">
    <property type="entry name" value="Glycerol-3-phosphate (1)-acyltransferase"/>
    <property type="match status" value="1"/>
</dbReference>
<dbReference type="GO" id="GO:0016020">
    <property type="term" value="C:membrane"/>
    <property type="evidence" value="ECO:0007669"/>
    <property type="project" value="UniProtKB-SubCell"/>
</dbReference>
<keyword evidence="10" id="KW-0594">Phospholipid biosynthesis</keyword>
<dbReference type="GO" id="GO:0005783">
    <property type="term" value="C:endoplasmic reticulum"/>
    <property type="evidence" value="ECO:0007669"/>
    <property type="project" value="TreeGrafter"/>
</dbReference>
<keyword evidence="6 15" id="KW-0812">Transmembrane</keyword>
<comment type="pathway">
    <text evidence="2">Lipid metabolism.</text>
</comment>
<keyword evidence="7 15" id="KW-1133">Transmembrane helix</keyword>
<feature type="compositionally biased region" description="Acidic residues" evidence="14">
    <location>
        <begin position="76"/>
        <end position="89"/>
    </location>
</feature>
<dbReference type="GO" id="GO:0019432">
    <property type="term" value="P:triglyceride biosynthetic process"/>
    <property type="evidence" value="ECO:0007669"/>
    <property type="project" value="TreeGrafter"/>
</dbReference>
<name>A0A7E4VJ96_PANRE</name>
<evidence type="ECO:0000256" key="11">
    <source>
        <dbReference type="ARBA" id="ARBA00023264"/>
    </source>
</evidence>
<evidence type="ECO:0000256" key="7">
    <source>
        <dbReference type="ARBA" id="ARBA00022989"/>
    </source>
</evidence>
<keyword evidence="8" id="KW-0443">Lipid metabolism</keyword>
<accession>A0A7E4VJ96</accession>
<dbReference type="InterPro" id="IPR002123">
    <property type="entry name" value="Plipid/glycerol_acylTrfase"/>
</dbReference>
<dbReference type="PANTHER" id="PTHR23063:SF2">
    <property type="entry name" value="GLYCEROL-3-PHOSPHATE ACYLTRANSFERASE 4, ISOFORM D-RELATED"/>
    <property type="match status" value="1"/>
</dbReference>
<keyword evidence="11" id="KW-1208">Phospholipid metabolism</keyword>
<comment type="subcellular location">
    <subcellularLocation>
        <location evidence="1">Membrane</location>
    </subcellularLocation>
</comment>
<dbReference type="InterPro" id="IPR045252">
    <property type="entry name" value="LPCAT1-like"/>
</dbReference>
<evidence type="ECO:0000256" key="10">
    <source>
        <dbReference type="ARBA" id="ARBA00023209"/>
    </source>
</evidence>
<keyword evidence="5" id="KW-0808">Transferase</keyword>
<evidence type="ECO:0000256" key="15">
    <source>
        <dbReference type="SAM" id="Phobius"/>
    </source>
</evidence>
<evidence type="ECO:0000313" key="18">
    <source>
        <dbReference type="WBParaSite" id="Pan_g21862.t1"/>
    </source>
</evidence>
<evidence type="ECO:0000256" key="2">
    <source>
        <dbReference type="ARBA" id="ARBA00005189"/>
    </source>
</evidence>
<dbReference type="PANTHER" id="PTHR23063">
    <property type="entry name" value="PHOSPHOLIPID ACYLTRANSFERASE"/>
    <property type="match status" value="1"/>
</dbReference>
<dbReference type="Proteomes" id="UP000492821">
    <property type="component" value="Unassembled WGS sequence"/>
</dbReference>
<feature type="transmembrane region" description="Helical" evidence="15">
    <location>
        <begin position="220"/>
        <end position="241"/>
    </location>
</feature>
<evidence type="ECO:0000256" key="13">
    <source>
        <dbReference type="ARBA" id="ARBA00025707"/>
    </source>
</evidence>
<evidence type="ECO:0000256" key="1">
    <source>
        <dbReference type="ARBA" id="ARBA00004370"/>
    </source>
</evidence>
<evidence type="ECO:0000313" key="17">
    <source>
        <dbReference type="Proteomes" id="UP000492821"/>
    </source>
</evidence>
<evidence type="ECO:0000256" key="3">
    <source>
        <dbReference type="ARBA" id="ARBA00008655"/>
    </source>
</evidence>
<reference evidence="18" key="2">
    <citation type="submission" date="2020-10" db="UniProtKB">
        <authorList>
            <consortium name="WormBaseParasite"/>
        </authorList>
    </citation>
    <scope>IDENTIFICATION</scope>
</reference>
<evidence type="ECO:0000256" key="9">
    <source>
        <dbReference type="ARBA" id="ARBA00023136"/>
    </source>
</evidence>
<keyword evidence="12" id="KW-0012">Acyltransferase</keyword>
<evidence type="ECO:0000256" key="6">
    <source>
        <dbReference type="ARBA" id="ARBA00022692"/>
    </source>
</evidence>
<sequence>MVPILLSPSTEQFLLLMTFMFPPVLFCVVTVILLATFGQSLGLREWYVQTLVYIFEWAATDIRTARRLELRLDSEEEGLDTTQEENTDYESDHSHPSLPARKTSAASTMSSPLGPRHRSASAQNIIVRSAEVDRIHEQEVQDGNDRSSTILTDGIYFMRAGLEAIVEDNVTCRFQAEELAYWNMLTRTSHIWSDFISWRLNLLYYGGVVFRYGVLLPTRLVIFVLGLTFLVTSTAVLGLLPECSLKRYLNEKCMLACYRILSRCVSAVIYFHDKHNKAKNGGICVANHTSPIDVMILSTDHCYALIGQSQGGLLGVIQRALARATTHIWFERSESRDRSHVANALRTHAENPNNLPVLIFPEGTCINNTSVMQFKKGSFEAGQTVYPIAMKYDPRFGDAYWNSHENGWFHYLLHMMSSWAIICNVWYLPAMNKGPNESAVQFANRVKRTIASRGGLVDMEWDGQLKRQPVSQKLIAETRSKYSERLHRIDSDAALFRQNQSDASMSSASSSTPAELNEVDADVTQVVSEIAESLQDLTANVESLKHMDEHPKIQYDDVITPDENAKPSLVHPKPIKEGPLASFSAHW</sequence>
<dbReference type="Pfam" id="PF01553">
    <property type="entry name" value="Acyltransferase"/>
    <property type="match status" value="1"/>
</dbReference>
<feature type="region of interest" description="Disordered" evidence="14">
    <location>
        <begin position="76"/>
        <end position="120"/>
    </location>
</feature>
<keyword evidence="4" id="KW-0444">Lipid biosynthesis</keyword>
<evidence type="ECO:0000256" key="12">
    <source>
        <dbReference type="ARBA" id="ARBA00023315"/>
    </source>
</evidence>
<dbReference type="SMART" id="SM00563">
    <property type="entry name" value="PlsC"/>
    <property type="match status" value="1"/>
</dbReference>
<dbReference type="GO" id="GO:0004366">
    <property type="term" value="F:glycerol-3-phosphate O-acyltransferase activity"/>
    <property type="evidence" value="ECO:0007669"/>
    <property type="project" value="TreeGrafter"/>
</dbReference>
<proteinExistence type="inferred from homology"/>
<dbReference type="WBParaSite" id="Pan_g21862.t1">
    <property type="protein sequence ID" value="Pan_g21862.t1"/>
    <property type="gene ID" value="Pan_g21862"/>
</dbReference>
<evidence type="ECO:0000256" key="8">
    <source>
        <dbReference type="ARBA" id="ARBA00023098"/>
    </source>
</evidence>
<feature type="transmembrane region" description="Helical" evidence="15">
    <location>
        <begin position="12"/>
        <end position="37"/>
    </location>
</feature>
<protein>
    <submittedName>
        <fullName evidence="18">PlsC domain-containing protein</fullName>
    </submittedName>
</protein>
<evidence type="ECO:0000256" key="5">
    <source>
        <dbReference type="ARBA" id="ARBA00022679"/>
    </source>
</evidence>
<dbReference type="AlphaFoldDB" id="A0A7E4VJ96"/>
<comment type="pathway">
    <text evidence="13">Phospholipid metabolism.</text>
</comment>
<dbReference type="GO" id="GO:0008654">
    <property type="term" value="P:phospholipid biosynthetic process"/>
    <property type="evidence" value="ECO:0007669"/>
    <property type="project" value="UniProtKB-KW"/>
</dbReference>
<dbReference type="CDD" id="cd07991">
    <property type="entry name" value="LPLAT_LPCAT1-like"/>
    <property type="match status" value="1"/>
</dbReference>
<evidence type="ECO:0000259" key="16">
    <source>
        <dbReference type="SMART" id="SM00563"/>
    </source>
</evidence>
<reference evidence="17" key="1">
    <citation type="journal article" date="2013" name="Genetics">
        <title>The draft genome and transcriptome of Panagrellus redivivus are shaped by the harsh demands of a free-living lifestyle.</title>
        <authorList>
            <person name="Srinivasan J."/>
            <person name="Dillman A.R."/>
            <person name="Macchietto M.G."/>
            <person name="Heikkinen L."/>
            <person name="Lakso M."/>
            <person name="Fracchia K.M."/>
            <person name="Antoshechkin I."/>
            <person name="Mortazavi A."/>
            <person name="Wong G."/>
            <person name="Sternberg P.W."/>
        </authorList>
    </citation>
    <scope>NUCLEOTIDE SEQUENCE [LARGE SCALE GENOMIC DNA]</scope>
    <source>
        <strain evidence="17">MT8872</strain>
    </source>
</reference>
<keyword evidence="17" id="KW-1185">Reference proteome</keyword>
<keyword evidence="9 15" id="KW-0472">Membrane</keyword>